<comment type="catalytic activity">
    <reaction evidence="12">
        <text>L-ornithine + H(+) = putrescine + CO2</text>
        <dbReference type="Rhea" id="RHEA:22964"/>
        <dbReference type="ChEBI" id="CHEBI:15378"/>
        <dbReference type="ChEBI" id="CHEBI:16526"/>
        <dbReference type="ChEBI" id="CHEBI:46911"/>
        <dbReference type="ChEBI" id="CHEBI:326268"/>
        <dbReference type="EC" id="4.1.1.17"/>
    </reaction>
</comment>
<comment type="similarity">
    <text evidence="4">Belongs to the Orn/Lys/Arg decarboxylase class-II family.</text>
</comment>
<comment type="similarity">
    <text evidence="3">Belongs to the eukaryotic AdoMetDC family.</text>
</comment>
<evidence type="ECO:0000256" key="6">
    <source>
        <dbReference type="ARBA" id="ARBA00023066"/>
    </source>
</evidence>
<reference evidence="16" key="1">
    <citation type="submission" date="2020-10" db="EMBL/GenBank/DDBJ databases">
        <title>Unveiling of a novel bifunctional photoreceptor, Dualchrome1, isolated from a cosmopolitan green alga.</title>
        <authorList>
            <person name="Suzuki S."/>
            <person name="Kawachi M."/>
        </authorList>
    </citation>
    <scope>NUCLEOTIDE SEQUENCE</scope>
    <source>
        <strain evidence="16">NIES 2893</strain>
    </source>
</reference>
<dbReference type="GO" id="GO:0005737">
    <property type="term" value="C:cytoplasm"/>
    <property type="evidence" value="ECO:0007669"/>
    <property type="project" value="TreeGrafter"/>
</dbReference>
<keyword evidence="7" id="KW-0620">Polyamine biosynthesis</keyword>
<evidence type="ECO:0000256" key="5">
    <source>
        <dbReference type="ARBA" id="ARBA00022898"/>
    </source>
</evidence>
<dbReference type="PANTHER" id="PTHR11482:SF6">
    <property type="entry name" value="ORNITHINE DECARBOXYLASE 1-RELATED"/>
    <property type="match status" value="1"/>
</dbReference>
<feature type="domain" description="Orn/DAP/Arg decarboxylase 2 N-terminal" evidence="15">
    <location>
        <begin position="463"/>
        <end position="720"/>
    </location>
</feature>
<dbReference type="GO" id="GO:0008295">
    <property type="term" value="P:spermidine biosynthetic process"/>
    <property type="evidence" value="ECO:0007669"/>
    <property type="project" value="UniProtKB-KW"/>
</dbReference>
<dbReference type="SUPFAM" id="SSF51419">
    <property type="entry name" value="PLP-binding barrel"/>
    <property type="match status" value="1"/>
</dbReference>
<dbReference type="PROSITE" id="PS01336">
    <property type="entry name" value="ADOMETDC"/>
    <property type="match status" value="1"/>
</dbReference>
<name>A0A830HJR7_9CHLO</name>
<evidence type="ECO:0000256" key="8">
    <source>
        <dbReference type="ARBA" id="ARBA00023239"/>
    </source>
</evidence>
<dbReference type="GO" id="GO:0033387">
    <property type="term" value="P:putrescine biosynthetic process from arginine, via ornithine"/>
    <property type="evidence" value="ECO:0007669"/>
    <property type="project" value="UniProtKB-UniPathway"/>
</dbReference>
<evidence type="ECO:0000313" key="17">
    <source>
        <dbReference type="Proteomes" id="UP000660262"/>
    </source>
</evidence>
<dbReference type="Pfam" id="PF01536">
    <property type="entry name" value="SAM_decarbox"/>
    <property type="match status" value="1"/>
</dbReference>
<dbReference type="UniPathway" id="UPA00331">
    <property type="reaction ID" value="UER00451"/>
</dbReference>
<keyword evidence="8" id="KW-0456">Lyase</keyword>
<dbReference type="EC" id="4.1.1.17" evidence="10"/>
<dbReference type="PROSITE" id="PS00878">
    <property type="entry name" value="ODR_DC_2_1"/>
    <property type="match status" value="1"/>
</dbReference>
<evidence type="ECO:0000256" key="2">
    <source>
        <dbReference type="ARBA" id="ARBA00004911"/>
    </source>
</evidence>
<evidence type="ECO:0000256" key="1">
    <source>
        <dbReference type="ARBA" id="ARBA00001933"/>
    </source>
</evidence>
<keyword evidence="6" id="KW-0745">Spermidine biosynthesis</keyword>
<dbReference type="CDD" id="cd00622">
    <property type="entry name" value="PLPDE_III_ODC"/>
    <property type="match status" value="1"/>
</dbReference>
<dbReference type="InterPro" id="IPR000183">
    <property type="entry name" value="Orn/DAP/Arg_de-COase"/>
</dbReference>
<dbReference type="Gene3D" id="3.60.90.10">
    <property type="entry name" value="S-adenosylmethionine decarboxylase"/>
    <property type="match status" value="1"/>
</dbReference>
<dbReference type="FunFam" id="3.20.20.10:FF:000005">
    <property type="entry name" value="Ornithine decarboxylase"/>
    <property type="match status" value="1"/>
</dbReference>
<dbReference type="PROSITE" id="PS00879">
    <property type="entry name" value="ODR_DC_2_2"/>
    <property type="match status" value="1"/>
</dbReference>
<evidence type="ECO:0000256" key="7">
    <source>
        <dbReference type="ARBA" id="ARBA00023115"/>
    </source>
</evidence>
<dbReference type="InterPro" id="IPR022657">
    <property type="entry name" value="De-COase2_CS"/>
</dbReference>
<evidence type="ECO:0000256" key="14">
    <source>
        <dbReference type="SAM" id="MobiDB-lite"/>
    </source>
</evidence>
<dbReference type="InterPro" id="IPR022653">
    <property type="entry name" value="De-COase2_pyr-phos_BS"/>
</dbReference>
<keyword evidence="5 13" id="KW-0663">Pyridoxal phosphate</keyword>
<comment type="caution">
    <text evidence="16">The sequence shown here is derived from an EMBL/GenBank/DDBJ whole genome shotgun (WGS) entry which is preliminary data.</text>
</comment>
<dbReference type="GO" id="GO:0004014">
    <property type="term" value="F:adenosylmethionine decarboxylase activity"/>
    <property type="evidence" value="ECO:0007669"/>
    <property type="project" value="InterPro"/>
</dbReference>
<evidence type="ECO:0000256" key="11">
    <source>
        <dbReference type="ARBA" id="ARBA00046672"/>
    </source>
</evidence>
<sequence>MALPPPVFEGSEKRLEVTFANAALSANALGLRLLPRSSIDELMTLARCEVLSHTRGTAFDAYVLSESSLFVFPHKLVLKTCGNTKLLAALPRLLAHADALGLTPRCVRFTRFAYLFPALQPDPHRAFEDEASTIDAALINVQHFAHRSVSVAPCSGDRDDALYHVYVAAANEAAAVPEGATLEVCMSGLDPAYCANNFMHDSFDGCAKKTTEQCGLRAAAPLGDIVDAYVFDPCGYSMNGLHDAVGGFTTCHIAPEDACSYASVEVHVPSAKILADMLHAHVADAGGIQDAYLAIADSCRRLFGARNVVVAATGDATALAGAYAASGWHAAVTLSQSVAVCASVMESQTPPLSMAMAKVPAMQQAEEEEESRPDSPTAKSDGSEETMMATAASLMSSMSFSSESMETVLAGEDNKAGLMQPFVADCVLLKSWSVDQDAVCRQLAREHERLSCTEDSFYLMDLGVVSRRMEAWRHHLPRVTPFYAVKCNDNPRLLAHLVRLGCGFDSASPAELELAIRAGACSGIDAVSMQDRVVYANCCKPMSYLTHMQTTGACSLTTFDSSCELRKCVSKYPSCRLLLRIRADDPNARCQLGHKYGAEPEEAFALLEEAHALGANLAGVSFHVGSGGDDEEKNSQGDTSAAKAFRYAIATARELFDIGRERYGFTMNVLDIGGGFPGGENGMPGAHFVRTTRAIREELATHFPEQMGVRLIAEPGRYFAEAACTYATRIIGMRSRPTRREDGILVPHTDYTLSDGLYGSFNNVMYDHAELTYRVVHVSDDRANGISDGNATSARLFGPTCDGLDTVIENTMLPELSLGDLVVFPAMGAYTRTGSCDFNGVAVTAANFVFVSSQSD</sequence>
<dbReference type="InterPro" id="IPR048283">
    <property type="entry name" value="AdoMetDC-like"/>
</dbReference>
<dbReference type="PRINTS" id="PR01182">
    <property type="entry name" value="ORNDCRBXLASE"/>
</dbReference>
<dbReference type="UniPathway" id="UPA00535">
    <property type="reaction ID" value="UER00288"/>
</dbReference>
<dbReference type="AlphaFoldDB" id="A0A830HJR7"/>
<evidence type="ECO:0000256" key="10">
    <source>
        <dbReference type="ARBA" id="ARBA00034138"/>
    </source>
</evidence>
<dbReference type="InterPro" id="IPR002433">
    <property type="entry name" value="Orn_de-COase"/>
</dbReference>
<feature type="modified residue" description="N6-(pyridoxal phosphate)lysine" evidence="13">
    <location>
        <position position="486"/>
    </location>
</feature>
<dbReference type="Gene3D" id="3.30.360.50">
    <property type="entry name" value="S-adenosylmethionine decarboxylase"/>
    <property type="match status" value="1"/>
</dbReference>
<evidence type="ECO:0000256" key="4">
    <source>
        <dbReference type="ARBA" id="ARBA00008872"/>
    </source>
</evidence>
<feature type="active site" description="Proton donor" evidence="13">
    <location>
        <position position="801"/>
    </location>
</feature>
<comment type="subunit">
    <text evidence="11">Homodimer. Only the dimer is catalytically active, as the active sites are constructed of residues from both monomers.</text>
</comment>
<dbReference type="SUPFAM" id="SSF56276">
    <property type="entry name" value="S-adenosylmethionine decarboxylase"/>
    <property type="match status" value="1"/>
</dbReference>
<dbReference type="InterPro" id="IPR022644">
    <property type="entry name" value="De-COase2_N"/>
</dbReference>
<comment type="pathway">
    <text evidence="9">Amine and polyamine biosynthesis; putrescine biosynthesis via L-ornithine pathway; putrescine from L-ornithine: step 1/1.</text>
</comment>
<feature type="region of interest" description="Disordered" evidence="14">
    <location>
        <begin position="358"/>
        <end position="385"/>
    </location>
</feature>
<dbReference type="InterPro" id="IPR018166">
    <property type="entry name" value="S-AdoMet_deCO2ase_CS"/>
</dbReference>
<comment type="cofactor">
    <cofactor evidence="1 13">
        <name>pyridoxal 5'-phosphate</name>
        <dbReference type="ChEBI" id="CHEBI:597326"/>
    </cofactor>
</comment>
<evidence type="ECO:0000256" key="12">
    <source>
        <dbReference type="ARBA" id="ARBA00049127"/>
    </source>
</evidence>
<evidence type="ECO:0000256" key="3">
    <source>
        <dbReference type="ARBA" id="ARBA00008466"/>
    </source>
</evidence>
<dbReference type="Gene3D" id="2.40.37.10">
    <property type="entry name" value="Lyase, Ornithine Decarboxylase, Chain A, domain 1"/>
    <property type="match status" value="1"/>
</dbReference>
<protein>
    <recommendedName>
        <fullName evidence="10">ornithine decarboxylase</fullName>
        <ecNumber evidence="10">4.1.1.17</ecNumber>
    </recommendedName>
</protein>
<organism evidence="16 17">
    <name type="scientific">Pycnococcus provasolii</name>
    <dbReference type="NCBI Taxonomy" id="41880"/>
    <lineage>
        <taxon>Eukaryota</taxon>
        <taxon>Viridiplantae</taxon>
        <taxon>Chlorophyta</taxon>
        <taxon>Pseudoscourfieldiophyceae</taxon>
        <taxon>Pseudoscourfieldiales</taxon>
        <taxon>Pycnococcaceae</taxon>
        <taxon>Pycnococcus</taxon>
    </lineage>
</organism>
<dbReference type="Proteomes" id="UP000660262">
    <property type="component" value="Unassembled WGS sequence"/>
</dbReference>
<dbReference type="InterPro" id="IPR009006">
    <property type="entry name" value="Ala_racemase/Decarboxylase_C"/>
</dbReference>
<gene>
    <name evidence="16" type="ORF">PPROV_000455800</name>
</gene>
<dbReference type="PRINTS" id="PR01179">
    <property type="entry name" value="ODADCRBXLASE"/>
</dbReference>
<evidence type="ECO:0000256" key="13">
    <source>
        <dbReference type="PIRSR" id="PIRSR600183-50"/>
    </source>
</evidence>
<dbReference type="OrthoDB" id="5034579at2759"/>
<dbReference type="SUPFAM" id="SSF50621">
    <property type="entry name" value="Alanine racemase C-terminal domain-like"/>
    <property type="match status" value="1"/>
</dbReference>
<evidence type="ECO:0000259" key="15">
    <source>
        <dbReference type="Pfam" id="PF02784"/>
    </source>
</evidence>
<evidence type="ECO:0000256" key="9">
    <source>
        <dbReference type="ARBA" id="ARBA00034115"/>
    </source>
</evidence>
<evidence type="ECO:0000313" key="16">
    <source>
        <dbReference type="EMBL" id="GHP05811.1"/>
    </source>
</evidence>
<dbReference type="InterPro" id="IPR016067">
    <property type="entry name" value="S-AdoMet_deCO2ase_core"/>
</dbReference>
<dbReference type="EMBL" id="BNJQ01000011">
    <property type="protein sequence ID" value="GHP05811.1"/>
    <property type="molecule type" value="Genomic_DNA"/>
</dbReference>
<proteinExistence type="inferred from homology"/>
<dbReference type="Gene3D" id="3.20.20.10">
    <property type="entry name" value="Alanine racemase"/>
    <property type="match status" value="1"/>
</dbReference>
<dbReference type="PANTHER" id="PTHR11482">
    <property type="entry name" value="ARGININE/DIAMINOPIMELATE/ORNITHINE DECARBOXYLASE"/>
    <property type="match status" value="1"/>
</dbReference>
<dbReference type="InterPro" id="IPR029066">
    <property type="entry name" value="PLP-binding_barrel"/>
</dbReference>
<dbReference type="GO" id="GO:0004586">
    <property type="term" value="F:ornithine decarboxylase activity"/>
    <property type="evidence" value="ECO:0007669"/>
    <property type="project" value="UniProtKB-EC"/>
</dbReference>
<comment type="pathway">
    <text evidence="2">Amine and polyamine biosynthesis; S-adenosylmethioninamine biosynthesis; S-adenosylmethioninamine from S-adenosyl-L-methionine: step 1/1.</text>
</comment>
<dbReference type="Pfam" id="PF02784">
    <property type="entry name" value="Orn_Arg_deC_N"/>
    <property type="match status" value="1"/>
</dbReference>
<accession>A0A830HJR7</accession>
<keyword evidence="17" id="KW-1185">Reference proteome</keyword>